<feature type="modified residue" description="4-aspartylphosphate" evidence="5">
    <location>
        <position position="51"/>
    </location>
</feature>
<dbReference type="Pfam" id="PF25601">
    <property type="entry name" value="AAA_lid_14"/>
    <property type="match status" value="1"/>
</dbReference>
<evidence type="ECO:0000256" key="2">
    <source>
        <dbReference type="ARBA" id="ARBA00022840"/>
    </source>
</evidence>
<dbReference type="Gene3D" id="3.40.50.300">
    <property type="entry name" value="P-loop containing nucleotide triphosphate hydrolases"/>
    <property type="match status" value="1"/>
</dbReference>
<dbReference type="PROSITE" id="PS00675">
    <property type="entry name" value="SIGMA54_INTERACT_1"/>
    <property type="match status" value="1"/>
</dbReference>
<dbReference type="Pfam" id="PF00158">
    <property type="entry name" value="Sigma54_activat"/>
    <property type="match status" value="1"/>
</dbReference>
<evidence type="ECO:0000313" key="9">
    <source>
        <dbReference type="Proteomes" id="UP000326354"/>
    </source>
</evidence>
<dbReference type="Pfam" id="PF02954">
    <property type="entry name" value="HTH_8"/>
    <property type="match status" value="1"/>
</dbReference>
<protein>
    <submittedName>
        <fullName evidence="8">Sigma-54-dependent Fis family transcriptional regulator</fullName>
    </submittedName>
</protein>
<feature type="domain" description="Sigma-54 factor interaction" evidence="6">
    <location>
        <begin position="140"/>
        <end position="368"/>
    </location>
</feature>
<dbReference type="GO" id="GO:0005524">
    <property type="term" value="F:ATP binding"/>
    <property type="evidence" value="ECO:0007669"/>
    <property type="project" value="UniProtKB-KW"/>
</dbReference>
<dbReference type="Gene3D" id="3.40.50.2300">
    <property type="match status" value="1"/>
</dbReference>
<dbReference type="AlphaFoldDB" id="A0A5S9ISR5"/>
<dbReference type="InterPro" id="IPR001789">
    <property type="entry name" value="Sig_transdc_resp-reg_receiver"/>
</dbReference>
<dbReference type="KEGG" id="uam:UABAM_05460"/>
<evidence type="ECO:0000256" key="1">
    <source>
        <dbReference type="ARBA" id="ARBA00022741"/>
    </source>
</evidence>
<sequence>MLKILILDDEESIRKTLKLHFSDKYQTETIATVSEFEEAYSRFNPDLLLLDLKLPDGSGLDLLQSLRNAGDTVATIMITGHSDMESPICAMRMGATDYIKKPLDIDEIEIAITRVQSQIIQQKSLRDIDSSNDLLQKGRIIGRSKEITNILKKIGTVSQGKVNVLITGESGTGKELVAQTIHLYSSPEEPFIAVNCSALSPHLIESELFGHEKGAFTHAIEKRIGRLELAKEGTLFLDEIGELPVDLQVKLLRVIQEQEFESVGGNKKIRFKARILSATNRNLQNMMKEGSFREDLYFRLCTEEIHIPPLRERIEDIPELVEYLVLKTNHKLHKKIQKIPENVLHELQSYSWPGNIRELENVLVRSALLSSSEVLVLPKNLFAAHVPKSQTKELLSLAQIEKKHILKVLRHTSGNISHACGILGISRPTLRKKINEYQIAIDRLK</sequence>
<gene>
    <name evidence="8" type="ORF">UABAM_05460</name>
</gene>
<dbReference type="FunFam" id="3.40.50.300:FF:000006">
    <property type="entry name" value="DNA-binding transcriptional regulator NtrC"/>
    <property type="match status" value="1"/>
</dbReference>
<keyword evidence="2" id="KW-0067">ATP-binding</keyword>
<dbReference type="SUPFAM" id="SSF46689">
    <property type="entry name" value="Homeodomain-like"/>
    <property type="match status" value="1"/>
</dbReference>
<dbReference type="SMART" id="SM00448">
    <property type="entry name" value="REC"/>
    <property type="match status" value="1"/>
</dbReference>
<dbReference type="OrthoDB" id="9803970at2"/>
<dbReference type="InterPro" id="IPR011006">
    <property type="entry name" value="CheY-like_superfamily"/>
</dbReference>
<dbReference type="PROSITE" id="PS50110">
    <property type="entry name" value="RESPONSE_REGULATORY"/>
    <property type="match status" value="1"/>
</dbReference>
<dbReference type="SMART" id="SM00382">
    <property type="entry name" value="AAA"/>
    <property type="match status" value="1"/>
</dbReference>
<dbReference type="InterPro" id="IPR002078">
    <property type="entry name" value="Sigma_54_int"/>
</dbReference>
<keyword evidence="5" id="KW-0597">Phosphoprotein</keyword>
<evidence type="ECO:0000259" key="7">
    <source>
        <dbReference type="PROSITE" id="PS50110"/>
    </source>
</evidence>
<dbReference type="PANTHER" id="PTHR32071">
    <property type="entry name" value="TRANSCRIPTIONAL REGULATORY PROTEIN"/>
    <property type="match status" value="1"/>
</dbReference>
<dbReference type="InterPro" id="IPR058031">
    <property type="entry name" value="AAA_lid_NorR"/>
</dbReference>
<dbReference type="RefSeq" id="WP_151971091.1">
    <property type="nucleotide sequence ID" value="NZ_AP019860.1"/>
</dbReference>
<dbReference type="EMBL" id="AP019860">
    <property type="protein sequence ID" value="BBM87057.1"/>
    <property type="molecule type" value="Genomic_DNA"/>
</dbReference>
<dbReference type="InterPro" id="IPR025944">
    <property type="entry name" value="Sigma_54_int_dom_CS"/>
</dbReference>
<dbReference type="Pfam" id="PF00072">
    <property type="entry name" value="Response_reg"/>
    <property type="match status" value="1"/>
</dbReference>
<evidence type="ECO:0000313" key="8">
    <source>
        <dbReference type="EMBL" id="BBM87057.1"/>
    </source>
</evidence>
<organism evidence="8 9">
    <name type="scientific">Uabimicrobium amorphum</name>
    <dbReference type="NCBI Taxonomy" id="2596890"/>
    <lineage>
        <taxon>Bacteria</taxon>
        <taxon>Pseudomonadati</taxon>
        <taxon>Planctomycetota</taxon>
        <taxon>Candidatus Uabimicrobiia</taxon>
        <taxon>Candidatus Uabimicrobiales</taxon>
        <taxon>Candidatus Uabimicrobiaceae</taxon>
        <taxon>Candidatus Uabimicrobium</taxon>
    </lineage>
</organism>
<accession>A0A5S9ISR5</accession>
<dbReference type="SUPFAM" id="SSF52172">
    <property type="entry name" value="CheY-like"/>
    <property type="match status" value="1"/>
</dbReference>
<dbReference type="GO" id="GO:0000160">
    <property type="term" value="P:phosphorelay signal transduction system"/>
    <property type="evidence" value="ECO:0007669"/>
    <property type="project" value="InterPro"/>
</dbReference>
<dbReference type="PROSITE" id="PS00688">
    <property type="entry name" value="SIGMA54_INTERACT_3"/>
    <property type="match status" value="1"/>
</dbReference>
<evidence type="ECO:0000259" key="6">
    <source>
        <dbReference type="PROSITE" id="PS50045"/>
    </source>
</evidence>
<dbReference type="InterPro" id="IPR025662">
    <property type="entry name" value="Sigma_54_int_dom_ATP-bd_1"/>
</dbReference>
<reference evidence="8 9" key="1">
    <citation type="submission" date="2019-08" db="EMBL/GenBank/DDBJ databases">
        <title>Complete genome sequence of Candidatus Uab amorphum.</title>
        <authorList>
            <person name="Shiratori T."/>
            <person name="Suzuki S."/>
            <person name="Kakizawa Y."/>
            <person name="Ishida K."/>
        </authorList>
    </citation>
    <scope>NUCLEOTIDE SEQUENCE [LARGE SCALE GENOMIC DNA]</scope>
    <source>
        <strain evidence="8 9">SRT547</strain>
    </source>
</reference>
<dbReference type="InterPro" id="IPR002197">
    <property type="entry name" value="HTH_Fis"/>
</dbReference>
<keyword evidence="9" id="KW-1185">Reference proteome</keyword>
<dbReference type="InterPro" id="IPR027417">
    <property type="entry name" value="P-loop_NTPase"/>
</dbReference>
<evidence type="ECO:0000256" key="5">
    <source>
        <dbReference type="PROSITE-ProRule" id="PRU00169"/>
    </source>
</evidence>
<dbReference type="SUPFAM" id="SSF52540">
    <property type="entry name" value="P-loop containing nucleoside triphosphate hydrolases"/>
    <property type="match status" value="1"/>
</dbReference>
<keyword evidence="4" id="KW-0804">Transcription</keyword>
<name>A0A5S9ISR5_UABAM</name>
<dbReference type="GO" id="GO:0006355">
    <property type="term" value="P:regulation of DNA-templated transcription"/>
    <property type="evidence" value="ECO:0007669"/>
    <property type="project" value="InterPro"/>
</dbReference>
<dbReference type="PRINTS" id="PR01590">
    <property type="entry name" value="HTHFIS"/>
</dbReference>
<keyword evidence="1" id="KW-0547">Nucleotide-binding</keyword>
<evidence type="ECO:0000256" key="4">
    <source>
        <dbReference type="ARBA" id="ARBA00023163"/>
    </source>
</evidence>
<dbReference type="InterPro" id="IPR009057">
    <property type="entry name" value="Homeodomain-like_sf"/>
</dbReference>
<dbReference type="CDD" id="cd00009">
    <property type="entry name" value="AAA"/>
    <property type="match status" value="1"/>
</dbReference>
<dbReference type="Gene3D" id="1.10.10.60">
    <property type="entry name" value="Homeodomain-like"/>
    <property type="match status" value="1"/>
</dbReference>
<dbReference type="InterPro" id="IPR003593">
    <property type="entry name" value="AAA+_ATPase"/>
</dbReference>
<feature type="domain" description="Response regulatory" evidence="7">
    <location>
        <begin position="3"/>
        <end position="116"/>
    </location>
</feature>
<keyword evidence="3" id="KW-0805">Transcription regulation</keyword>
<evidence type="ECO:0000256" key="3">
    <source>
        <dbReference type="ARBA" id="ARBA00023015"/>
    </source>
</evidence>
<dbReference type="PROSITE" id="PS50045">
    <property type="entry name" value="SIGMA54_INTERACT_4"/>
    <property type="match status" value="1"/>
</dbReference>
<dbReference type="GO" id="GO:0043565">
    <property type="term" value="F:sequence-specific DNA binding"/>
    <property type="evidence" value="ECO:0007669"/>
    <property type="project" value="InterPro"/>
</dbReference>
<proteinExistence type="predicted"/>
<dbReference type="Proteomes" id="UP000326354">
    <property type="component" value="Chromosome"/>
</dbReference>
<dbReference type="Gene3D" id="1.10.8.60">
    <property type="match status" value="1"/>
</dbReference>